<accession>A0A509EM56</accession>
<organism evidence="1 2">
    <name type="scientific">Methylobacterium symbioticum</name>
    <dbReference type="NCBI Taxonomy" id="2584084"/>
    <lineage>
        <taxon>Bacteria</taxon>
        <taxon>Pseudomonadati</taxon>
        <taxon>Pseudomonadota</taxon>
        <taxon>Alphaproteobacteria</taxon>
        <taxon>Hyphomicrobiales</taxon>
        <taxon>Methylobacteriaceae</taxon>
        <taxon>Methylobacterium</taxon>
    </lineage>
</organism>
<evidence type="ECO:0000313" key="1">
    <source>
        <dbReference type="EMBL" id="VUD74505.1"/>
    </source>
</evidence>
<proteinExistence type="predicted"/>
<protein>
    <recommendedName>
        <fullName evidence="3">AsnC family transcriptional regulator</fullName>
    </recommendedName>
</protein>
<evidence type="ECO:0008006" key="3">
    <source>
        <dbReference type="Google" id="ProtNLM"/>
    </source>
</evidence>
<sequence>MTDRASPASDTRESRKDMLFEFTRRRGARSPVTDAPTFRVRSLNEAAKSGHRKADLSHLIDRSYDYHSQRELRWHLAERLGLAPAALTLRETA</sequence>
<gene>
    <name evidence="1" type="ORF">MET9862_05137</name>
</gene>
<dbReference type="Proteomes" id="UP000410984">
    <property type="component" value="Unassembled WGS sequence"/>
</dbReference>
<reference evidence="1 2" key="1">
    <citation type="submission" date="2019-06" db="EMBL/GenBank/DDBJ databases">
        <authorList>
            <person name="Rodrigo-Torres L."/>
            <person name="Arahal R. D."/>
            <person name="Lucena T."/>
        </authorList>
    </citation>
    <scope>NUCLEOTIDE SEQUENCE [LARGE SCALE GENOMIC DNA]</scope>
    <source>
        <strain evidence="1 2">SB0023/3</strain>
    </source>
</reference>
<evidence type="ECO:0000313" key="2">
    <source>
        <dbReference type="Proteomes" id="UP000410984"/>
    </source>
</evidence>
<keyword evidence="2" id="KW-1185">Reference proteome</keyword>
<name>A0A509EM56_9HYPH</name>
<dbReference type="EMBL" id="CABFPH010000130">
    <property type="protein sequence ID" value="VUD74505.1"/>
    <property type="molecule type" value="Genomic_DNA"/>
</dbReference>
<dbReference type="AlphaFoldDB" id="A0A509EM56"/>